<dbReference type="InterPro" id="IPR020471">
    <property type="entry name" value="AKR"/>
</dbReference>
<organism evidence="3 4">
    <name type="scientific">Vanilla planifolia</name>
    <name type="common">Vanilla</name>
    <dbReference type="NCBI Taxonomy" id="51239"/>
    <lineage>
        <taxon>Eukaryota</taxon>
        <taxon>Viridiplantae</taxon>
        <taxon>Streptophyta</taxon>
        <taxon>Embryophyta</taxon>
        <taxon>Tracheophyta</taxon>
        <taxon>Spermatophyta</taxon>
        <taxon>Magnoliopsida</taxon>
        <taxon>Liliopsida</taxon>
        <taxon>Asparagales</taxon>
        <taxon>Orchidaceae</taxon>
        <taxon>Vanilloideae</taxon>
        <taxon>Vanilleae</taxon>
        <taxon>Vanilla</taxon>
    </lineage>
</organism>
<evidence type="ECO:0000256" key="1">
    <source>
        <dbReference type="ARBA" id="ARBA00022857"/>
    </source>
</evidence>
<keyword evidence="4" id="KW-1185">Reference proteome</keyword>
<dbReference type="Proteomes" id="UP000636800">
    <property type="component" value="Chromosome 12"/>
</dbReference>
<evidence type="ECO:0000313" key="4">
    <source>
        <dbReference type="Proteomes" id="UP000636800"/>
    </source>
</evidence>
<dbReference type="EMBL" id="JADCNL010000012">
    <property type="protein sequence ID" value="KAG0457369.1"/>
    <property type="molecule type" value="Genomic_DNA"/>
</dbReference>
<dbReference type="InterPro" id="IPR036812">
    <property type="entry name" value="NAD(P)_OxRdtase_dom_sf"/>
</dbReference>
<dbReference type="PANTHER" id="PTHR43827">
    <property type="entry name" value="2,5-DIKETO-D-GLUCONIC ACID REDUCTASE"/>
    <property type="match status" value="1"/>
</dbReference>
<reference evidence="3 4" key="1">
    <citation type="journal article" date="2020" name="Nat. Food">
        <title>A phased Vanilla planifolia genome enables genetic improvement of flavour and production.</title>
        <authorList>
            <person name="Hasing T."/>
            <person name="Tang H."/>
            <person name="Brym M."/>
            <person name="Khazi F."/>
            <person name="Huang T."/>
            <person name="Chambers A.H."/>
        </authorList>
    </citation>
    <scope>NUCLEOTIDE SEQUENCE [LARGE SCALE GENOMIC DNA]</scope>
    <source>
        <tissue evidence="3">Leaf</tissue>
    </source>
</reference>
<dbReference type="AlphaFoldDB" id="A0A835PPU5"/>
<comment type="caution">
    <text evidence="3">The sequence shown here is derived from an EMBL/GenBank/DDBJ whole genome shotgun (WGS) entry which is preliminary data.</text>
</comment>
<gene>
    <name evidence="3" type="ORF">HPP92_022526</name>
</gene>
<dbReference type="OrthoDB" id="1739497at2759"/>
<proteinExistence type="predicted"/>
<feature type="non-terminal residue" evidence="3">
    <location>
        <position position="109"/>
    </location>
</feature>
<sequence length="109" mass="12392">QYIAVNDDNIVEQEELHGKANHQVILRWGIQRGTSVLPCSLKPERIMKNIDIFDWTLSDEDCDLLNRIEPQICLFGNWPTNTSESGFFSGSSPLQAVYEIEDDDTECSS</sequence>
<name>A0A835PPU5_VANPL</name>
<dbReference type="Gene3D" id="3.20.20.100">
    <property type="entry name" value="NADP-dependent oxidoreductase domain"/>
    <property type="match status" value="1"/>
</dbReference>
<evidence type="ECO:0000313" key="3">
    <source>
        <dbReference type="EMBL" id="KAG0457369.1"/>
    </source>
</evidence>
<protein>
    <submittedName>
        <fullName evidence="3">Uncharacterized protein</fullName>
    </submittedName>
</protein>
<dbReference type="GO" id="GO:0016616">
    <property type="term" value="F:oxidoreductase activity, acting on the CH-OH group of donors, NAD or NADP as acceptor"/>
    <property type="evidence" value="ECO:0007669"/>
    <property type="project" value="UniProtKB-ARBA"/>
</dbReference>
<keyword evidence="1" id="KW-0521">NADP</keyword>
<accession>A0A835PPU5</accession>
<keyword evidence="2" id="KW-0560">Oxidoreductase</keyword>
<evidence type="ECO:0000256" key="2">
    <source>
        <dbReference type="ARBA" id="ARBA00023002"/>
    </source>
</evidence>
<dbReference type="PANTHER" id="PTHR43827:SF3">
    <property type="entry name" value="NADP-DEPENDENT OXIDOREDUCTASE DOMAIN-CONTAINING PROTEIN"/>
    <property type="match status" value="1"/>
</dbReference>
<dbReference type="SUPFAM" id="SSF51430">
    <property type="entry name" value="NAD(P)-linked oxidoreductase"/>
    <property type="match status" value="1"/>
</dbReference>